<accession>A0A448X3Z2</accession>
<evidence type="ECO:0000313" key="2">
    <source>
        <dbReference type="EMBL" id="VEL27328.1"/>
    </source>
</evidence>
<dbReference type="Proteomes" id="UP000784294">
    <property type="component" value="Unassembled WGS sequence"/>
</dbReference>
<feature type="region of interest" description="Disordered" evidence="1">
    <location>
        <begin position="56"/>
        <end position="187"/>
    </location>
</feature>
<gene>
    <name evidence="2" type="ORF">PXEA_LOCUS20768</name>
</gene>
<dbReference type="AlphaFoldDB" id="A0A448X3Z2"/>
<feature type="compositionally biased region" description="Polar residues" evidence="1">
    <location>
        <begin position="142"/>
        <end position="153"/>
    </location>
</feature>
<dbReference type="OrthoDB" id="10624170at2759"/>
<name>A0A448X3Z2_9PLAT</name>
<dbReference type="EMBL" id="CAAALY010086490">
    <property type="protein sequence ID" value="VEL27328.1"/>
    <property type="molecule type" value="Genomic_DNA"/>
</dbReference>
<organism evidence="2 3">
    <name type="scientific">Protopolystoma xenopodis</name>
    <dbReference type="NCBI Taxonomy" id="117903"/>
    <lineage>
        <taxon>Eukaryota</taxon>
        <taxon>Metazoa</taxon>
        <taxon>Spiralia</taxon>
        <taxon>Lophotrochozoa</taxon>
        <taxon>Platyhelminthes</taxon>
        <taxon>Monogenea</taxon>
        <taxon>Polyopisthocotylea</taxon>
        <taxon>Polystomatidea</taxon>
        <taxon>Polystomatidae</taxon>
        <taxon>Protopolystoma</taxon>
    </lineage>
</organism>
<comment type="caution">
    <text evidence="2">The sequence shown here is derived from an EMBL/GenBank/DDBJ whole genome shotgun (WGS) entry which is preliminary data.</text>
</comment>
<protein>
    <submittedName>
        <fullName evidence="2">Uncharacterized protein</fullName>
    </submittedName>
</protein>
<feature type="compositionally biased region" description="Polar residues" evidence="1">
    <location>
        <begin position="101"/>
        <end position="113"/>
    </location>
</feature>
<sequence>MQRPFREELAREFRFSMALSSTRNLGAEKAAVLPPYPIRCVPNCKAYRRAALAYSPCLPPPVHPSSKRISDDESSEVAQNKVFVTRGTQNSSSRTEEGNLDGSNGESSANATLQRAEREGPTLGHDVGTASKSYDGIGHPNYESTMTESTRYLRNSEETKQGKHSKMAREPSLRAQKGYERKHQGRF</sequence>
<evidence type="ECO:0000256" key="1">
    <source>
        <dbReference type="SAM" id="MobiDB-lite"/>
    </source>
</evidence>
<evidence type="ECO:0000313" key="3">
    <source>
        <dbReference type="Proteomes" id="UP000784294"/>
    </source>
</evidence>
<keyword evidence="3" id="KW-1185">Reference proteome</keyword>
<proteinExistence type="predicted"/>
<feature type="compositionally biased region" description="Basic and acidic residues" evidence="1">
    <location>
        <begin position="154"/>
        <end position="187"/>
    </location>
</feature>
<reference evidence="2" key="1">
    <citation type="submission" date="2018-11" db="EMBL/GenBank/DDBJ databases">
        <authorList>
            <consortium name="Pathogen Informatics"/>
        </authorList>
    </citation>
    <scope>NUCLEOTIDE SEQUENCE</scope>
</reference>